<comment type="caution">
    <text evidence="2">The sequence shown here is derived from an EMBL/GenBank/DDBJ whole genome shotgun (WGS) entry which is preliminary data.</text>
</comment>
<protein>
    <recommendedName>
        <fullName evidence="1">TY-Chap N-terminal domain-containing protein</fullName>
    </recommendedName>
</protein>
<dbReference type="Proteomes" id="UP001150259">
    <property type="component" value="Unassembled WGS sequence"/>
</dbReference>
<sequence>MEVRSDDGRALERAWSVYEAWLCERVGCLPTGAVLAIGLARPVPDDALVPSVDVYVEDDGSLLASATGNSVLGARYRIPDREQAAMGISWSAAVRDRRGVVLWELRRGPSEVPDLAVQVRRVLARGYGVTHPVLLATQVDGVAAAAPDWRLVHCGSAVQEGL</sequence>
<evidence type="ECO:0000313" key="3">
    <source>
        <dbReference type="Proteomes" id="UP001150259"/>
    </source>
</evidence>
<accession>A0ABT5GH29</accession>
<dbReference type="RefSeq" id="WP_272462127.1">
    <property type="nucleotide sequence ID" value="NZ_JAPFQL010000036.1"/>
</dbReference>
<keyword evidence="3" id="KW-1185">Reference proteome</keyword>
<name>A0ABT5GH29_9MICO</name>
<feature type="domain" description="TY-Chap N-terminal" evidence="1">
    <location>
        <begin position="13"/>
        <end position="135"/>
    </location>
</feature>
<evidence type="ECO:0000259" key="1">
    <source>
        <dbReference type="Pfam" id="PF22552"/>
    </source>
</evidence>
<dbReference type="Pfam" id="PF22552">
    <property type="entry name" value="TY-Chap3"/>
    <property type="match status" value="1"/>
</dbReference>
<reference evidence="2 3" key="1">
    <citation type="submission" date="2022-11" db="EMBL/GenBank/DDBJ databases">
        <title>Anaerobic phenanthrene biodegradation by a DNRA strain PheN6.</title>
        <authorList>
            <person name="Zhang Z."/>
        </authorList>
    </citation>
    <scope>NUCLEOTIDE SEQUENCE [LARGE SCALE GENOMIC DNA]</scope>
    <source>
        <strain evidence="2 3">PheN6</strain>
    </source>
</reference>
<gene>
    <name evidence="2" type="ORF">OO014_09805</name>
</gene>
<dbReference type="EMBL" id="JAPFQL010000036">
    <property type="protein sequence ID" value="MDC5697551.1"/>
    <property type="molecule type" value="Genomic_DNA"/>
</dbReference>
<proteinExistence type="predicted"/>
<evidence type="ECO:0000313" key="2">
    <source>
        <dbReference type="EMBL" id="MDC5697551.1"/>
    </source>
</evidence>
<organism evidence="2 3">
    <name type="scientific">Intrasporangium calvum</name>
    <dbReference type="NCBI Taxonomy" id="53358"/>
    <lineage>
        <taxon>Bacteria</taxon>
        <taxon>Bacillati</taxon>
        <taxon>Actinomycetota</taxon>
        <taxon>Actinomycetes</taxon>
        <taxon>Micrococcales</taxon>
        <taxon>Intrasporangiaceae</taxon>
        <taxon>Intrasporangium</taxon>
    </lineage>
</organism>
<dbReference type="InterPro" id="IPR054344">
    <property type="entry name" value="TY-Chap_N"/>
</dbReference>